<dbReference type="OrthoDB" id="6188at2157"/>
<sequence length="1242" mass="141972">MTNPKTKNFKLPPKKTTGQTLEEKLTENAYQKILPARYLKKDKNGNTTETPEEMFMRVAKNIAQPEKNHKNGNYEKTKKQFYNLMTNLKFIPNSPTLMNAGTEIQQLSACFVTHPTDNMDSIFNTVHKAAKIFQSGGGMGYPFHLLRPKGDVVKSTGGIASGPITFQQVFDTMCGTIKQGGRRRGAQMGIMKVDHPDILRFIVSKRKEGNLSNFNISVGVTQEFMKAVKNDEEYELKNPRTGDTHLVTDKTAEFYNKDEEWWPEAQGSDTGKDENFWRDYAHTFGDEIKKHEINLEPGEEMTLPARFIWKTMIDGAWRNGEPGLFMIDQTNKMHSFDTEKHPEHRIEATNPCITGDTYINTDKGFYTAKELYEENIPINVVVDSRKSKEKIKPASRVYKTGTKDVYKIETKEGFELRVTEDHKIMTEKGWKETRELQKGDKIHIQDREGAHNNLHQNENTASKTTNKVQQGTENGAVLLKNNQEKTSYSQKTEFPEQMLHTGNGITRRFLQQTFTEKLLINLDKNPEIKLKGENEFLKKTQLLLINQGIYSEIKNHGESYLVIKNEDVIEFNEKIGLLGDKKKLLQNLDIEKTEKRRKYTAEIQEIVYDGHEDVYDLTEPDTHSFIANGVVVHNCGEQPLENFEACNLGHINLSLLVEEKQDGQAQTFREWRKKNPDYDYESNKGLEKAVADYLRQAMDMEEFERVARIGTRFLDNVITMNDFPLEEIEDKVSKMRKIGLGLMGFAQLLIQLGIRYGSRESIAVAKEIQRLITRFSVEESHRLALSRGEFPEWSESKWADPTEYPEWFERHTGGLNPEEYSDGYLIRNHNTTSIAPTGTTSMIANTSGGCEPIFSLAYFKNVAKDIQGEDMLVEFDDYFIRTLEANNINVEEVKSAAIKKMEKNRWEGVDSIPDETLPPKIKEIFVAADRVKPEEHVDIQAAFQYHNHSGISKTCNFPNEATKKDVEKAYMRAYDKGVKGMTVYRDGSREVQVMKTNIDTQEKNLNKKQLIEKTIKEFGGIKNMIESKEFKETIQQTNIDTDKQKPLLQTLTQNQENIKKGKKTKMGQKTARERPKVVQGETREIETPYGDLYVTINEDKHGPFEVFAQIGKAGGYTQSFTEALGRMISLALRTGASGEEVIKQLDDIRSPQIAWDQGTKIYSVPDAIAEAMKRHLNKTKGVQETVDTYEQQTEEIETHKNNETDTTKIIKEGVNPECPECGGMLTLQEGCKKCPKCGWSEC</sequence>
<dbReference type="GO" id="GO:0009263">
    <property type="term" value="P:deoxyribonucleotide biosynthetic process"/>
    <property type="evidence" value="ECO:0007669"/>
    <property type="project" value="UniProtKB-KW"/>
</dbReference>
<evidence type="ECO:0000313" key="17">
    <source>
        <dbReference type="Proteomes" id="UP000195137"/>
    </source>
</evidence>
<dbReference type="SUPFAM" id="SSF51294">
    <property type="entry name" value="Hedgehog/intein (Hint) domain"/>
    <property type="match status" value="1"/>
</dbReference>
<evidence type="ECO:0000256" key="10">
    <source>
        <dbReference type="ARBA" id="ARBA00025437"/>
    </source>
</evidence>
<dbReference type="InterPro" id="IPR008926">
    <property type="entry name" value="RNR_R1-su_N"/>
</dbReference>
<dbReference type="InterPro" id="IPR050862">
    <property type="entry name" value="RdRp_reductase_class-2"/>
</dbReference>
<comment type="catalytic activity">
    <reaction evidence="11 12">
        <text>a 2'-deoxyribonucleoside 5'-diphosphate + [thioredoxin]-disulfide + H2O = a ribonucleoside 5'-diphosphate + [thioredoxin]-dithiol</text>
        <dbReference type="Rhea" id="RHEA:23252"/>
        <dbReference type="Rhea" id="RHEA-COMP:10698"/>
        <dbReference type="Rhea" id="RHEA-COMP:10700"/>
        <dbReference type="ChEBI" id="CHEBI:15377"/>
        <dbReference type="ChEBI" id="CHEBI:29950"/>
        <dbReference type="ChEBI" id="CHEBI:50058"/>
        <dbReference type="ChEBI" id="CHEBI:57930"/>
        <dbReference type="ChEBI" id="CHEBI:73316"/>
        <dbReference type="EC" id="1.17.4.1"/>
    </reaction>
</comment>
<feature type="domain" description="Hint" evidence="14">
    <location>
        <begin position="595"/>
        <end position="640"/>
    </location>
</feature>
<dbReference type="CDD" id="cd00081">
    <property type="entry name" value="Hint"/>
    <property type="match status" value="1"/>
</dbReference>
<keyword evidence="3" id="KW-0846">Cobalamin</keyword>
<evidence type="ECO:0000256" key="1">
    <source>
        <dbReference type="ARBA" id="ARBA00001922"/>
    </source>
</evidence>
<evidence type="ECO:0000256" key="8">
    <source>
        <dbReference type="ARBA" id="ARBA00023002"/>
    </source>
</evidence>
<dbReference type="SMART" id="SM00305">
    <property type="entry name" value="HintC"/>
    <property type="match status" value="1"/>
</dbReference>
<dbReference type="Pfam" id="PF14890">
    <property type="entry name" value="Intein_splicing"/>
    <property type="match status" value="1"/>
</dbReference>
<dbReference type="Gene3D" id="2.170.16.10">
    <property type="entry name" value="Hedgehog/Intein (Hint) domain"/>
    <property type="match status" value="2"/>
</dbReference>
<dbReference type="Proteomes" id="UP000195137">
    <property type="component" value="Unassembled WGS sequence"/>
</dbReference>
<comment type="similarity">
    <text evidence="12">Belongs to the ribonucleoside diphosphate reductase large chain family.</text>
</comment>
<feature type="region of interest" description="Disordered" evidence="13">
    <location>
        <begin position="1059"/>
        <end position="1080"/>
    </location>
</feature>
<keyword evidence="5" id="KW-0547">Nucleotide-binding</keyword>
<keyword evidence="6" id="KW-0068">Autocatalytic cleavage</keyword>
<comment type="function">
    <text evidence="10">Catalyzes the reduction of ribonucleotides to deoxyribonucleotides. May function to provide a pool of deoxyribonucleotide precursors for DNA repair during oxygen limitation and/or for immediate growth after restoration of oxygen.</text>
</comment>
<feature type="region of interest" description="Disordered" evidence="13">
    <location>
        <begin position="448"/>
        <end position="469"/>
    </location>
</feature>
<dbReference type="InterPro" id="IPR006142">
    <property type="entry name" value="INTEIN"/>
</dbReference>
<evidence type="ECO:0000256" key="7">
    <source>
        <dbReference type="ARBA" id="ARBA00023000"/>
    </source>
</evidence>
<evidence type="ECO:0000256" key="13">
    <source>
        <dbReference type="SAM" id="MobiDB-lite"/>
    </source>
</evidence>
<dbReference type="NCBIfam" id="TIGR01445">
    <property type="entry name" value="intein_Nterm"/>
    <property type="match status" value="1"/>
</dbReference>
<evidence type="ECO:0000256" key="3">
    <source>
        <dbReference type="ARBA" id="ARBA00022628"/>
    </source>
</evidence>
<evidence type="ECO:0000256" key="9">
    <source>
        <dbReference type="ARBA" id="ARBA00023285"/>
    </source>
</evidence>
<keyword evidence="12" id="KW-0215">Deoxyribonucleotide synthesis</keyword>
<dbReference type="SUPFAM" id="SSF48168">
    <property type="entry name" value="R1 subunit of ribonucleotide reductase, N-terminal domain"/>
    <property type="match status" value="1"/>
</dbReference>
<comment type="similarity">
    <text evidence="2">Belongs to the ribonucleoside diphosphate reductase class-2 family.</text>
</comment>
<gene>
    <name evidence="16" type="ORF">AMET1_0733</name>
</gene>
<proteinExistence type="inferred from homology"/>
<dbReference type="GO" id="GO:0071897">
    <property type="term" value="P:DNA biosynthetic process"/>
    <property type="evidence" value="ECO:0007669"/>
    <property type="project" value="UniProtKB-KW"/>
</dbReference>
<dbReference type="PRINTS" id="PR00379">
    <property type="entry name" value="INTEIN"/>
</dbReference>
<reference evidence="16 17" key="1">
    <citation type="submission" date="2016-12" db="EMBL/GenBank/DDBJ databases">
        <title>Discovery of methanogenic haloarchaea.</title>
        <authorList>
            <person name="Sorokin D.Y."/>
            <person name="Makarova K.S."/>
            <person name="Abbas B."/>
            <person name="Ferrer M."/>
            <person name="Golyshin P.N."/>
        </authorList>
    </citation>
    <scope>NUCLEOTIDE SEQUENCE [LARGE SCALE GENOMIC DNA]</scope>
    <source>
        <strain evidence="16">AMET1</strain>
    </source>
</reference>
<dbReference type="EMBL" id="MRZU01000003">
    <property type="protein sequence ID" value="OUJ19081.1"/>
    <property type="molecule type" value="Genomic_DNA"/>
</dbReference>
<keyword evidence="8 12" id="KW-0560">Oxidoreductase</keyword>
<keyword evidence="4" id="KW-0237">DNA synthesis</keyword>
<dbReference type="InterPro" id="IPR036844">
    <property type="entry name" value="Hint_dom_sf"/>
</dbReference>
<dbReference type="EC" id="1.17.4.1" evidence="12"/>
<comment type="caution">
    <text evidence="16">The sequence shown here is derived from an EMBL/GenBank/DDBJ whole genome shotgun (WGS) entry which is preliminary data.</text>
</comment>
<dbReference type="SUPFAM" id="SSF51998">
    <property type="entry name" value="PFL-like glycyl radical enzymes"/>
    <property type="match status" value="1"/>
</dbReference>
<dbReference type="GO" id="GO:0005524">
    <property type="term" value="F:ATP binding"/>
    <property type="evidence" value="ECO:0007669"/>
    <property type="project" value="InterPro"/>
</dbReference>
<accession>A0A1Y3GCA2</accession>
<evidence type="ECO:0000256" key="6">
    <source>
        <dbReference type="ARBA" id="ARBA00022813"/>
    </source>
</evidence>
<dbReference type="SMART" id="SM00306">
    <property type="entry name" value="HintN"/>
    <property type="match status" value="1"/>
</dbReference>
<dbReference type="GO" id="GO:0016539">
    <property type="term" value="P:intein-mediated protein splicing"/>
    <property type="evidence" value="ECO:0007669"/>
    <property type="project" value="InterPro"/>
</dbReference>
<dbReference type="PROSITE" id="PS50817">
    <property type="entry name" value="INTEIN_N_TER"/>
    <property type="match status" value="1"/>
</dbReference>
<dbReference type="InterPro" id="IPR003586">
    <property type="entry name" value="Hint_dom_C"/>
</dbReference>
<dbReference type="InterPro" id="IPR030934">
    <property type="entry name" value="Intein_C"/>
</dbReference>
<evidence type="ECO:0000256" key="5">
    <source>
        <dbReference type="ARBA" id="ARBA00022741"/>
    </source>
</evidence>
<name>A0A1Y3GCA2_9EURY</name>
<dbReference type="AlphaFoldDB" id="A0A1Y3GCA2"/>
<evidence type="ECO:0000256" key="4">
    <source>
        <dbReference type="ARBA" id="ARBA00022634"/>
    </source>
</evidence>
<dbReference type="InterPro" id="IPR000788">
    <property type="entry name" value="RNR_lg_C"/>
</dbReference>
<dbReference type="InterPro" id="IPR024434">
    <property type="entry name" value="TSCPD_dom"/>
</dbReference>
<dbReference type="NCBIfam" id="TIGR01443">
    <property type="entry name" value="intein_Cterm"/>
    <property type="match status" value="1"/>
</dbReference>
<dbReference type="InterPro" id="IPR006141">
    <property type="entry name" value="Intein_N"/>
</dbReference>
<dbReference type="InterPro" id="IPR013509">
    <property type="entry name" value="RNR_lsu_N"/>
</dbReference>
<feature type="compositionally biased region" description="Polar residues" evidence="13">
    <location>
        <begin position="453"/>
        <end position="469"/>
    </location>
</feature>
<dbReference type="Pfam" id="PF02867">
    <property type="entry name" value="Ribonuc_red_lgC"/>
    <property type="match status" value="1"/>
</dbReference>
<keyword evidence="17" id="KW-1185">Reference proteome</keyword>
<evidence type="ECO:0000313" key="16">
    <source>
        <dbReference type="EMBL" id="OUJ19081.1"/>
    </source>
</evidence>
<evidence type="ECO:0000259" key="15">
    <source>
        <dbReference type="SMART" id="SM00306"/>
    </source>
</evidence>
<keyword evidence="9" id="KW-0170">Cobalt</keyword>
<comment type="function">
    <text evidence="12">Provides the precursors necessary for DNA synthesis. Catalyzes the biosynthesis of deoxyribonucleotides from the corresponding ribonucleotides.</text>
</comment>
<dbReference type="GO" id="GO:0031419">
    <property type="term" value="F:cobalamin binding"/>
    <property type="evidence" value="ECO:0007669"/>
    <property type="project" value="UniProtKB-KW"/>
</dbReference>
<keyword evidence="7" id="KW-0651">Protein splicing</keyword>
<evidence type="ECO:0000256" key="12">
    <source>
        <dbReference type="RuleBase" id="RU003410"/>
    </source>
</evidence>
<dbReference type="RefSeq" id="WP_086637123.1">
    <property type="nucleotide sequence ID" value="NZ_MRZU01000003.1"/>
</dbReference>
<dbReference type="PROSITE" id="PS50818">
    <property type="entry name" value="INTEIN_C_TER"/>
    <property type="match status" value="1"/>
</dbReference>
<comment type="cofactor">
    <cofactor evidence="1">
        <name>adenosylcob(III)alamin</name>
        <dbReference type="ChEBI" id="CHEBI:18408"/>
    </cofactor>
</comment>
<dbReference type="Pfam" id="PF12637">
    <property type="entry name" value="TSCPD"/>
    <property type="match status" value="1"/>
</dbReference>
<evidence type="ECO:0000259" key="14">
    <source>
        <dbReference type="SMART" id="SM00305"/>
    </source>
</evidence>
<feature type="domain" description="Hint" evidence="15">
    <location>
        <begin position="350"/>
        <end position="446"/>
    </location>
</feature>
<dbReference type="InterPro" id="IPR003587">
    <property type="entry name" value="Hint_dom_N"/>
</dbReference>
<dbReference type="PANTHER" id="PTHR43371">
    <property type="entry name" value="VITAMIN B12-DEPENDENT RIBONUCLEOTIDE REDUCTASE"/>
    <property type="match status" value="1"/>
</dbReference>
<feature type="compositionally biased region" description="Basic and acidic residues" evidence="13">
    <location>
        <begin position="1070"/>
        <end position="1080"/>
    </location>
</feature>
<dbReference type="GO" id="GO:0004748">
    <property type="term" value="F:ribonucleoside-diphosphate reductase activity, thioredoxin disulfide as acceptor"/>
    <property type="evidence" value="ECO:0007669"/>
    <property type="project" value="UniProtKB-EC"/>
</dbReference>
<evidence type="ECO:0000256" key="2">
    <source>
        <dbReference type="ARBA" id="ARBA00007405"/>
    </source>
</evidence>
<dbReference type="Pfam" id="PF00317">
    <property type="entry name" value="Ribonuc_red_lgN"/>
    <property type="match status" value="1"/>
</dbReference>
<protein>
    <recommendedName>
        <fullName evidence="12">Ribonucleoside-diphosphate reductase</fullName>
        <ecNumber evidence="12">1.17.4.1</ecNumber>
    </recommendedName>
</protein>
<evidence type="ECO:0000256" key="11">
    <source>
        <dbReference type="ARBA" id="ARBA00047754"/>
    </source>
</evidence>
<dbReference type="PANTHER" id="PTHR43371:SF1">
    <property type="entry name" value="RIBONUCLEOSIDE-DIPHOSPHATE REDUCTASE"/>
    <property type="match status" value="1"/>
</dbReference>
<organism evidence="16 17">
    <name type="scientific">Methanonatronarchaeum thermophilum</name>
    <dbReference type="NCBI Taxonomy" id="1927129"/>
    <lineage>
        <taxon>Archaea</taxon>
        <taxon>Methanobacteriati</taxon>
        <taxon>Methanobacteriota</taxon>
        <taxon>Methanonatronarchaeia</taxon>
        <taxon>Methanonatronarchaeales</taxon>
        <taxon>Methanonatronarchaeaceae</taxon>
        <taxon>Methanonatronarchaeum</taxon>
    </lineage>
</organism>
<dbReference type="Gene3D" id="3.20.70.20">
    <property type="match status" value="2"/>
</dbReference>
<dbReference type="UniPathway" id="UPA00326"/>